<sequence>MSGPTLAFIDCSAGIAGDMLLGALIDAGAPLVDIKRGLESLHGIKGEWELSTSRVWKGPGSIAGTKAHVGSIYQHKEAAPPTPVDVLHHEHSHGHGHHHTHSHSYGHDDAHDEERHGAVDAVDVEAAGDEMSHHHSHEHHEHSQGEEEHGAEPMRNLDDIKALIAESNLSDWVKEKSVAVFTLLAQAEAHTHGTSLDEIHFHEVGAIDSIVDTIGSVIALDLLGVREVHASFLPFSSGTVKCMHGVLPVPPPATFRLMIGVPVCPAPKGAKGELVTPTGISLVKALASTFGEPPAFIPTHTGVGAGTKEFPGHANIVRVAIGTKIAPLAPEKSYVNPAAASRSAEPASYPNATEKVVVLETNLDDLNPQVIGYISERLLSEHHALDVWKQPIQMKKNRPGVCLSILCRAEHEQEILETLFRETTTLGVRRNVMDRVFLSRKFVSVSASGRSVDVKVAFLDNEAVNVHPEFEHCKAIAVEQNLPLLQVIDEVKALALLQIKTQTPK</sequence>
<evidence type="ECO:0000313" key="7">
    <source>
        <dbReference type="Proteomes" id="UP000434957"/>
    </source>
</evidence>
<dbReference type="EMBL" id="QXFV01000144">
    <property type="protein sequence ID" value="KAE9048605.1"/>
    <property type="molecule type" value="Genomic_DNA"/>
</dbReference>
<feature type="compositionally biased region" description="Basic residues" evidence="2">
    <location>
        <begin position="90"/>
        <end position="104"/>
    </location>
</feature>
<dbReference type="Proteomes" id="UP000435112">
    <property type="component" value="Unassembled WGS sequence"/>
</dbReference>
<evidence type="ECO:0000313" key="8">
    <source>
        <dbReference type="Proteomes" id="UP000435112"/>
    </source>
</evidence>
<feature type="compositionally biased region" description="Basic and acidic residues" evidence="2">
    <location>
        <begin position="130"/>
        <end position="152"/>
    </location>
</feature>
<feature type="region of interest" description="Disordered" evidence="2">
    <location>
        <begin position="128"/>
        <end position="152"/>
    </location>
</feature>
<feature type="region of interest" description="Disordered" evidence="2">
    <location>
        <begin position="82"/>
        <end position="114"/>
    </location>
</feature>
<comment type="caution">
    <text evidence="3">The sequence shown here is derived from an EMBL/GenBank/DDBJ whole genome shotgun (WGS) entry which is preliminary data.</text>
</comment>
<dbReference type="PANTHER" id="PTHR36566">
    <property type="entry name" value="NICKEL INSERTION PROTEIN-RELATED"/>
    <property type="match status" value="1"/>
</dbReference>
<evidence type="ECO:0008006" key="9">
    <source>
        <dbReference type="Google" id="ProtNLM"/>
    </source>
</evidence>
<dbReference type="PANTHER" id="PTHR36566:SF1">
    <property type="entry name" value="PYRIDINIUM-3,5-BISTHIOCARBOXYLIC ACID MONONUCLEOTIDE NICKEL INSERTION PROTEIN"/>
    <property type="match status" value="1"/>
</dbReference>
<organism evidence="3 8">
    <name type="scientific">Phytophthora rubi</name>
    <dbReference type="NCBI Taxonomy" id="129364"/>
    <lineage>
        <taxon>Eukaryota</taxon>
        <taxon>Sar</taxon>
        <taxon>Stramenopiles</taxon>
        <taxon>Oomycota</taxon>
        <taxon>Peronosporomycetes</taxon>
        <taxon>Peronosporales</taxon>
        <taxon>Peronosporaceae</taxon>
        <taxon>Phytophthora</taxon>
    </lineage>
</organism>
<dbReference type="OrthoDB" id="44529at2759"/>
<name>A0A6A3ND25_9STRA</name>
<dbReference type="Proteomes" id="UP000434957">
    <property type="component" value="Unassembled WGS sequence"/>
</dbReference>
<dbReference type="Gene3D" id="3.30.70.1380">
    <property type="entry name" value="Transcriptional regulatory protein pf0864 domain like"/>
    <property type="match status" value="1"/>
</dbReference>
<keyword evidence="7" id="KW-1185">Reference proteome</keyword>
<evidence type="ECO:0000313" key="3">
    <source>
        <dbReference type="EMBL" id="KAE9041514.1"/>
    </source>
</evidence>
<evidence type="ECO:0000313" key="4">
    <source>
        <dbReference type="EMBL" id="KAE9048605.1"/>
    </source>
</evidence>
<dbReference type="NCBIfam" id="TIGR00299">
    <property type="entry name" value="nickel pincer cofactor biosynthesis protein LarC"/>
    <property type="match status" value="1"/>
</dbReference>
<evidence type="ECO:0000256" key="1">
    <source>
        <dbReference type="ARBA" id="ARBA00022596"/>
    </source>
</evidence>
<proteinExistence type="inferred from homology"/>
<gene>
    <name evidence="4" type="ORF">PR001_g3749</name>
    <name evidence="3" type="ORF">PR002_g4412</name>
    <name evidence="5" type="ORF">PR003_g9691</name>
</gene>
<dbReference type="EMBL" id="QXFU01000171">
    <property type="protein sequence ID" value="KAE9041514.1"/>
    <property type="molecule type" value="Genomic_DNA"/>
</dbReference>
<accession>A0A6A3ND25</accession>
<dbReference type="Proteomes" id="UP000429607">
    <property type="component" value="Unassembled WGS sequence"/>
</dbReference>
<dbReference type="Gene3D" id="3.10.20.300">
    <property type="entry name" value="mk0293 like domain"/>
    <property type="match status" value="1"/>
</dbReference>
<feature type="compositionally biased region" description="Basic and acidic residues" evidence="2">
    <location>
        <begin position="105"/>
        <end position="114"/>
    </location>
</feature>
<evidence type="ECO:0000313" key="6">
    <source>
        <dbReference type="Proteomes" id="UP000429607"/>
    </source>
</evidence>
<dbReference type="InterPro" id="IPR002822">
    <property type="entry name" value="Ni_insertion"/>
</dbReference>
<keyword evidence="1" id="KW-0533">Nickel</keyword>
<evidence type="ECO:0000313" key="5">
    <source>
        <dbReference type="EMBL" id="KAE9342005.1"/>
    </source>
</evidence>
<protein>
    <recommendedName>
        <fullName evidence="9">Nickel insertion protein</fullName>
    </recommendedName>
</protein>
<dbReference type="AlphaFoldDB" id="A0A6A3ND25"/>
<dbReference type="HAMAP" id="MF_01074">
    <property type="entry name" value="LarC"/>
    <property type="match status" value="1"/>
</dbReference>
<evidence type="ECO:0000256" key="2">
    <source>
        <dbReference type="SAM" id="MobiDB-lite"/>
    </source>
</evidence>
<dbReference type="EMBL" id="QXFT01000509">
    <property type="protein sequence ID" value="KAE9342005.1"/>
    <property type="molecule type" value="Genomic_DNA"/>
</dbReference>
<dbReference type="Pfam" id="PF01969">
    <property type="entry name" value="Ni_insertion"/>
    <property type="match status" value="1"/>
</dbReference>
<reference evidence="6 8" key="1">
    <citation type="submission" date="2018-09" db="EMBL/GenBank/DDBJ databases">
        <title>Genomic investigation of the strawberry pathogen Phytophthora fragariae indicates pathogenicity is determined by transcriptional variation in three key races.</title>
        <authorList>
            <person name="Adams T.M."/>
            <person name="Armitage A.D."/>
            <person name="Sobczyk M.K."/>
            <person name="Bates H.J."/>
            <person name="Dunwell J.M."/>
            <person name="Nellist C.F."/>
            <person name="Harrison R.J."/>
        </authorList>
    </citation>
    <scope>NUCLEOTIDE SEQUENCE [LARGE SCALE GENOMIC DNA]</scope>
    <source>
        <strain evidence="4 6">SCRP249</strain>
        <strain evidence="3 8">SCRP324</strain>
        <strain evidence="5 7">SCRP333</strain>
    </source>
</reference>